<dbReference type="Proteomes" id="UP000000226">
    <property type="component" value="Chromosome 6"/>
</dbReference>
<dbReference type="OrthoDB" id="776176at2759"/>
<protein>
    <submittedName>
        <fullName evidence="1">Uncharacterized protein</fullName>
    </submittedName>
</protein>
<keyword evidence="2" id="KW-1185">Reference proteome</keyword>
<dbReference type="OMA" id="KEQGSKC"/>
<organism evidence="1 2">
    <name type="scientific">Phaseolus vulgaris</name>
    <name type="common">Kidney bean</name>
    <name type="synonym">French bean</name>
    <dbReference type="NCBI Taxonomy" id="3885"/>
    <lineage>
        <taxon>Eukaryota</taxon>
        <taxon>Viridiplantae</taxon>
        <taxon>Streptophyta</taxon>
        <taxon>Embryophyta</taxon>
        <taxon>Tracheophyta</taxon>
        <taxon>Spermatophyta</taxon>
        <taxon>Magnoliopsida</taxon>
        <taxon>eudicotyledons</taxon>
        <taxon>Gunneridae</taxon>
        <taxon>Pentapetalae</taxon>
        <taxon>rosids</taxon>
        <taxon>fabids</taxon>
        <taxon>Fabales</taxon>
        <taxon>Fabaceae</taxon>
        <taxon>Papilionoideae</taxon>
        <taxon>50 kb inversion clade</taxon>
        <taxon>NPAAA clade</taxon>
        <taxon>indigoferoid/millettioid clade</taxon>
        <taxon>Phaseoleae</taxon>
        <taxon>Phaseolus</taxon>
    </lineage>
</organism>
<dbReference type="AlphaFoldDB" id="V7BT75"/>
<dbReference type="Pfam" id="PF12609">
    <property type="entry name" value="DUF3774"/>
    <property type="match status" value="1"/>
</dbReference>
<reference evidence="2" key="1">
    <citation type="journal article" date="2014" name="Nat. Genet.">
        <title>A reference genome for common bean and genome-wide analysis of dual domestications.</title>
        <authorList>
            <person name="Schmutz J."/>
            <person name="McClean P.E."/>
            <person name="Mamidi S."/>
            <person name="Wu G.A."/>
            <person name="Cannon S.B."/>
            <person name="Grimwood J."/>
            <person name="Jenkins J."/>
            <person name="Shu S."/>
            <person name="Song Q."/>
            <person name="Chavarro C."/>
            <person name="Torres-Torres M."/>
            <person name="Geffroy V."/>
            <person name="Moghaddam S.M."/>
            <person name="Gao D."/>
            <person name="Abernathy B."/>
            <person name="Barry K."/>
            <person name="Blair M."/>
            <person name="Brick M.A."/>
            <person name="Chovatia M."/>
            <person name="Gepts P."/>
            <person name="Goodstein D.M."/>
            <person name="Gonzales M."/>
            <person name="Hellsten U."/>
            <person name="Hyten D.L."/>
            <person name="Jia G."/>
            <person name="Kelly J.D."/>
            <person name="Kudrna D."/>
            <person name="Lee R."/>
            <person name="Richard M.M."/>
            <person name="Miklas P.N."/>
            <person name="Osorno J.M."/>
            <person name="Rodrigues J."/>
            <person name="Thareau V."/>
            <person name="Urrea C.A."/>
            <person name="Wang M."/>
            <person name="Yu Y."/>
            <person name="Zhang M."/>
            <person name="Wing R.A."/>
            <person name="Cregan P.B."/>
            <person name="Rokhsar D.S."/>
            <person name="Jackson S.A."/>
        </authorList>
    </citation>
    <scope>NUCLEOTIDE SEQUENCE [LARGE SCALE GENOMIC DNA]</scope>
    <source>
        <strain evidence="2">cv. G19833</strain>
    </source>
</reference>
<evidence type="ECO:0000313" key="2">
    <source>
        <dbReference type="Proteomes" id="UP000000226"/>
    </source>
</evidence>
<sequence>MRMFQCMKEQGSKCESTIKSLRDLKKAFFFSTSPPPFKAPNNNDNLKKAEESLRTVMYLSCWGPN</sequence>
<dbReference type="PhylomeDB" id="V7BT75"/>
<dbReference type="Gramene" id="ESW20245">
    <property type="protein sequence ID" value="ESW20245"/>
    <property type="gene ID" value="PHAVU_006G192700g"/>
</dbReference>
<dbReference type="EMBL" id="CM002293">
    <property type="protein sequence ID" value="ESW20245.1"/>
    <property type="molecule type" value="Genomic_DNA"/>
</dbReference>
<proteinExistence type="predicted"/>
<evidence type="ECO:0000313" key="1">
    <source>
        <dbReference type="EMBL" id="ESW20245.1"/>
    </source>
</evidence>
<name>V7BT75_PHAVU</name>
<dbReference type="InterPro" id="IPR022251">
    <property type="entry name" value="DUF3774_wound-induced"/>
</dbReference>
<accession>V7BT75</accession>
<gene>
    <name evidence="1" type="ORF">PHAVU_006G192700g</name>
</gene>